<dbReference type="EMBL" id="CAJNNV010010244">
    <property type="protein sequence ID" value="CAE8598410.1"/>
    <property type="molecule type" value="Genomic_DNA"/>
</dbReference>
<dbReference type="Proteomes" id="UP000654075">
    <property type="component" value="Unassembled WGS sequence"/>
</dbReference>
<keyword evidence="1" id="KW-0732">Signal</keyword>
<accession>A0A813EGK7</accession>
<dbReference type="SUPFAM" id="SSF101898">
    <property type="entry name" value="NHL repeat"/>
    <property type="match status" value="1"/>
</dbReference>
<dbReference type="AlphaFoldDB" id="A0A813EGK7"/>
<dbReference type="CDD" id="cd05819">
    <property type="entry name" value="NHL"/>
    <property type="match status" value="1"/>
</dbReference>
<gene>
    <name evidence="3" type="ORF">PGLA1383_LOCUS16819</name>
</gene>
<evidence type="ECO:0000256" key="1">
    <source>
        <dbReference type="ARBA" id="ARBA00022729"/>
    </source>
</evidence>
<protein>
    <recommendedName>
        <fullName evidence="5">Peptidylamidoglycolate lyase</fullName>
    </recommendedName>
</protein>
<organism evidence="3 4">
    <name type="scientific">Polarella glacialis</name>
    <name type="common">Dinoflagellate</name>
    <dbReference type="NCBI Taxonomy" id="89957"/>
    <lineage>
        <taxon>Eukaryota</taxon>
        <taxon>Sar</taxon>
        <taxon>Alveolata</taxon>
        <taxon>Dinophyceae</taxon>
        <taxon>Suessiales</taxon>
        <taxon>Suessiaceae</taxon>
        <taxon>Polarella</taxon>
    </lineage>
</organism>
<feature type="non-terminal residue" evidence="3">
    <location>
        <position position="1"/>
    </location>
</feature>
<dbReference type="PANTHER" id="PTHR10680:SF14">
    <property type="entry name" value="PEPTIDYL-GLYCINE ALPHA-AMIDATING MONOOXYGENASE"/>
    <property type="match status" value="1"/>
</dbReference>
<evidence type="ECO:0000313" key="3">
    <source>
        <dbReference type="EMBL" id="CAE8598410.1"/>
    </source>
</evidence>
<dbReference type="PANTHER" id="PTHR10680">
    <property type="entry name" value="PEPTIDYL-GLYCINE ALPHA-AMIDATING MONOOXYGENASE"/>
    <property type="match status" value="1"/>
</dbReference>
<dbReference type="InterPro" id="IPR011042">
    <property type="entry name" value="6-blade_b-propeller_TolB-like"/>
</dbReference>
<name>A0A813EGK7_POLGL</name>
<dbReference type="OrthoDB" id="342730at2759"/>
<keyword evidence="4" id="KW-1185">Reference proteome</keyword>
<reference evidence="3" key="1">
    <citation type="submission" date="2021-02" db="EMBL/GenBank/DDBJ databases">
        <authorList>
            <person name="Dougan E. K."/>
            <person name="Rhodes N."/>
            <person name="Thang M."/>
            <person name="Chan C."/>
        </authorList>
    </citation>
    <scope>NUCLEOTIDE SEQUENCE</scope>
</reference>
<comment type="caution">
    <text evidence="3">The sequence shown here is derived from an EMBL/GenBank/DDBJ whole genome shotgun (WGS) entry which is preliminary data.</text>
</comment>
<dbReference type="OMA" id="KWRDGGR"/>
<evidence type="ECO:0000256" key="2">
    <source>
        <dbReference type="ARBA" id="ARBA00023180"/>
    </source>
</evidence>
<evidence type="ECO:0000313" key="4">
    <source>
        <dbReference type="Proteomes" id="UP000654075"/>
    </source>
</evidence>
<proteinExistence type="predicted"/>
<keyword evidence="2" id="KW-0325">Glycoprotein</keyword>
<evidence type="ECO:0008006" key="5">
    <source>
        <dbReference type="Google" id="ProtNLM"/>
    </source>
</evidence>
<dbReference type="Gene3D" id="2.120.10.30">
    <property type="entry name" value="TolB, C-terminal domain"/>
    <property type="match status" value="2"/>
</dbReference>
<sequence>GKIRLQRPCAVAVGADRAVYVLDHGGSRVVRFLDGRSSQVAGSTEPGSGAAQLNAGPTGRLFVTRRSRLYISDTGNHRVQRWDPGAQEGVTVAGGHGCGSGADQLSHPGGVWALDNGTLFVADMGNHRVMKWRDGGRGGVLAAGGYGPGDGPHQLKEPVDVAVDPATDGLLIADLGNARVVRGPLLHRPGTCWLR</sequence>